<feature type="region of interest" description="Disordered" evidence="1">
    <location>
        <begin position="71"/>
        <end position="92"/>
    </location>
</feature>
<name>A0ABV2FQ39_9HYPH</name>
<proteinExistence type="predicted"/>
<gene>
    <name evidence="2" type="ORF">ABID39_001389</name>
</gene>
<evidence type="ECO:0000256" key="1">
    <source>
        <dbReference type="SAM" id="MobiDB-lite"/>
    </source>
</evidence>
<sequence length="109" mass="12482">MILMCVLSSLTGCATNKYISSCVGWLPIYVEKQDVNVISSNLAREILKHNKQGEHLCGWKHGQKKIEKTNRAHGYRKRNAARNNTDLSRYENDVPPYEMDSIFHFSADP</sequence>
<protein>
    <submittedName>
        <fullName evidence="2">Uncharacterized protein</fullName>
    </submittedName>
</protein>
<evidence type="ECO:0000313" key="3">
    <source>
        <dbReference type="Proteomes" id="UP001549112"/>
    </source>
</evidence>
<reference evidence="2 3" key="1">
    <citation type="submission" date="2024-06" db="EMBL/GenBank/DDBJ databases">
        <title>Genomic Encyclopedia of Type Strains, Phase IV (KMG-IV): sequencing the most valuable type-strain genomes for metagenomic binning, comparative biology and taxonomic classification.</title>
        <authorList>
            <person name="Goeker M."/>
        </authorList>
    </citation>
    <scope>NUCLEOTIDE SEQUENCE [LARGE SCALE GENOMIC DNA]</scope>
    <source>
        <strain evidence="2 3">DSM 23650</strain>
    </source>
</reference>
<evidence type="ECO:0000313" key="2">
    <source>
        <dbReference type="EMBL" id="MET3560681.1"/>
    </source>
</evidence>
<dbReference type="Proteomes" id="UP001549112">
    <property type="component" value="Unassembled WGS sequence"/>
</dbReference>
<comment type="caution">
    <text evidence="2">The sequence shown here is derived from an EMBL/GenBank/DDBJ whole genome shotgun (WGS) entry which is preliminary data.</text>
</comment>
<organism evidence="2 3">
    <name type="scientific">Bartonella japonica</name>
    <dbReference type="NCBI Taxonomy" id="357761"/>
    <lineage>
        <taxon>Bacteria</taxon>
        <taxon>Pseudomonadati</taxon>
        <taxon>Pseudomonadota</taxon>
        <taxon>Alphaproteobacteria</taxon>
        <taxon>Hyphomicrobiales</taxon>
        <taxon>Bartonellaceae</taxon>
        <taxon>Bartonella</taxon>
    </lineage>
</organism>
<dbReference type="EMBL" id="JBEPLT010000017">
    <property type="protein sequence ID" value="MET3560681.1"/>
    <property type="molecule type" value="Genomic_DNA"/>
</dbReference>
<accession>A0ABV2FQ39</accession>
<keyword evidence="3" id="KW-1185">Reference proteome</keyword>
<feature type="compositionally biased region" description="Basic residues" evidence="1">
    <location>
        <begin position="71"/>
        <end position="80"/>
    </location>
</feature>